<protein>
    <submittedName>
        <fullName evidence="2">Uncharacterized protein</fullName>
    </submittedName>
</protein>
<sequence length="114" mass="12182">MAVDNIRLGSHMLQFCKSSNTVGSEGSSVSSSSLTSLTLWPSSRGRTLEQKKRLKHAKCCNPEGKSIGRDAKQISGSTGNHLDHAIIRTSEGFVDAFRPTNPGHSPGVGHSIHN</sequence>
<dbReference type="AlphaFoldDB" id="A0A6N2NK16"/>
<evidence type="ECO:0000313" key="2">
    <source>
        <dbReference type="EMBL" id="VFU62902.1"/>
    </source>
</evidence>
<dbReference type="EMBL" id="CAADRP010002174">
    <property type="protein sequence ID" value="VFU62902.1"/>
    <property type="molecule type" value="Genomic_DNA"/>
</dbReference>
<organism evidence="2">
    <name type="scientific">Salix viminalis</name>
    <name type="common">Common osier</name>
    <name type="synonym">Basket willow</name>
    <dbReference type="NCBI Taxonomy" id="40686"/>
    <lineage>
        <taxon>Eukaryota</taxon>
        <taxon>Viridiplantae</taxon>
        <taxon>Streptophyta</taxon>
        <taxon>Embryophyta</taxon>
        <taxon>Tracheophyta</taxon>
        <taxon>Spermatophyta</taxon>
        <taxon>Magnoliopsida</taxon>
        <taxon>eudicotyledons</taxon>
        <taxon>Gunneridae</taxon>
        <taxon>Pentapetalae</taxon>
        <taxon>rosids</taxon>
        <taxon>fabids</taxon>
        <taxon>Malpighiales</taxon>
        <taxon>Salicaceae</taxon>
        <taxon>Saliceae</taxon>
        <taxon>Salix</taxon>
    </lineage>
</organism>
<evidence type="ECO:0000256" key="1">
    <source>
        <dbReference type="SAM" id="MobiDB-lite"/>
    </source>
</evidence>
<reference evidence="2" key="1">
    <citation type="submission" date="2019-03" db="EMBL/GenBank/DDBJ databases">
        <authorList>
            <person name="Mank J."/>
            <person name="Almeida P."/>
        </authorList>
    </citation>
    <scope>NUCLEOTIDE SEQUENCE</scope>
    <source>
        <strain evidence="2">78183</strain>
    </source>
</reference>
<name>A0A6N2NK16_SALVM</name>
<proteinExistence type="predicted"/>
<feature type="region of interest" description="Disordered" evidence="1">
    <location>
        <begin position="48"/>
        <end position="79"/>
    </location>
</feature>
<gene>
    <name evidence="2" type="ORF">SVIM_LOCUS476581</name>
</gene>
<accession>A0A6N2NK16</accession>